<evidence type="ECO:0000256" key="3">
    <source>
        <dbReference type="ARBA" id="ARBA00023004"/>
    </source>
</evidence>
<dbReference type="GO" id="GO:0046872">
    <property type="term" value="F:metal ion binding"/>
    <property type="evidence" value="ECO:0007669"/>
    <property type="project" value="UniProtKB-KW"/>
</dbReference>
<organism evidence="6 7">
    <name type="scientific">Saliphagus infecundisoli</name>
    <dbReference type="NCBI Taxonomy" id="1849069"/>
    <lineage>
        <taxon>Archaea</taxon>
        <taxon>Methanobacteriati</taxon>
        <taxon>Methanobacteriota</taxon>
        <taxon>Stenosarchaea group</taxon>
        <taxon>Halobacteria</taxon>
        <taxon>Halobacteriales</taxon>
        <taxon>Natrialbaceae</taxon>
        <taxon>Saliphagus</taxon>
    </lineage>
</organism>
<dbReference type="InterPro" id="IPR029052">
    <property type="entry name" value="Metallo-depent_PP-like"/>
</dbReference>
<dbReference type="RefSeq" id="WP_224828775.1">
    <property type="nucleotide sequence ID" value="NZ_JAIVEF010000010.1"/>
</dbReference>
<dbReference type="Pfam" id="PF00149">
    <property type="entry name" value="Metallophos"/>
    <property type="match status" value="1"/>
</dbReference>
<dbReference type="SUPFAM" id="SSF56300">
    <property type="entry name" value="Metallo-dependent phosphatases"/>
    <property type="match status" value="1"/>
</dbReference>
<dbReference type="PANTHER" id="PTHR42988">
    <property type="entry name" value="PHOSPHOHYDROLASE"/>
    <property type="match status" value="1"/>
</dbReference>
<dbReference type="EC" id="3.1.-.-" evidence="6"/>
<gene>
    <name evidence="6" type="ORF">ACFPFO_20835</name>
</gene>
<dbReference type="PANTHER" id="PTHR42988:SF2">
    <property type="entry name" value="CYCLIC NUCLEOTIDE PHOSPHODIESTERASE CBUA0032-RELATED"/>
    <property type="match status" value="1"/>
</dbReference>
<evidence type="ECO:0000313" key="7">
    <source>
        <dbReference type="Proteomes" id="UP001595925"/>
    </source>
</evidence>
<dbReference type="EMBL" id="JBHSJG010000063">
    <property type="protein sequence ID" value="MFC4990144.1"/>
    <property type="molecule type" value="Genomic_DNA"/>
</dbReference>
<evidence type="ECO:0000313" key="6">
    <source>
        <dbReference type="EMBL" id="MFC4990144.1"/>
    </source>
</evidence>
<evidence type="ECO:0000256" key="2">
    <source>
        <dbReference type="ARBA" id="ARBA00022801"/>
    </source>
</evidence>
<comment type="caution">
    <text evidence="6">The sequence shown here is derived from an EMBL/GenBank/DDBJ whole genome shotgun (WGS) entry which is preliminary data.</text>
</comment>
<keyword evidence="2 6" id="KW-0378">Hydrolase</keyword>
<dbReference type="InterPro" id="IPR050884">
    <property type="entry name" value="CNP_phosphodiesterase-III"/>
</dbReference>
<name>A0ABD5QM75_9EURY</name>
<protein>
    <submittedName>
        <fullName evidence="6">Metallophosphoesterase family protein</fullName>
        <ecNumber evidence="6">3.1.-.-</ecNumber>
    </submittedName>
</protein>
<comment type="similarity">
    <text evidence="4">Belongs to the cyclic nucleotide phosphodiesterase class-III family.</text>
</comment>
<evidence type="ECO:0000259" key="5">
    <source>
        <dbReference type="Pfam" id="PF00149"/>
    </source>
</evidence>
<keyword evidence="3" id="KW-0408">Iron</keyword>
<dbReference type="InterPro" id="IPR004843">
    <property type="entry name" value="Calcineurin-like_PHP"/>
</dbReference>
<evidence type="ECO:0000256" key="1">
    <source>
        <dbReference type="ARBA" id="ARBA00022723"/>
    </source>
</evidence>
<feature type="domain" description="Calcineurin-like phosphoesterase" evidence="5">
    <location>
        <begin position="20"/>
        <end position="229"/>
    </location>
</feature>
<keyword evidence="7" id="KW-1185">Reference proteome</keyword>
<dbReference type="GO" id="GO:0016787">
    <property type="term" value="F:hydrolase activity"/>
    <property type="evidence" value="ECO:0007669"/>
    <property type="project" value="UniProtKB-KW"/>
</dbReference>
<sequence>MGSGPLLGRFDRPTADSRTRIALLADLHLSTSATGTWRVSHRTAERLERAVESINGADLDAVVFVGDLVQSGAREEYEALDRLLADIEPPLLAVPGNHDLFAGESEPKLSLGEFERRYTPGSLPFHERIGGVDLVGLSSNASTPGSLTDSYSGRLSESTLDWLADRLSDIEDPLVAVHHNLPGSRSFLFEAAEAFPVDAASPVFENADTLVSVLRDAPGDPLVCTGHVHFPSVTRTRGVREFTLPALGPYPASYTVLEIDPSGTTARLVPVADHGRRLEALESGLENARVLLAAAQLAGLPLTDGCRGDGP</sequence>
<dbReference type="Gene3D" id="3.60.21.10">
    <property type="match status" value="1"/>
</dbReference>
<proteinExistence type="inferred from homology"/>
<dbReference type="AlphaFoldDB" id="A0ABD5QM75"/>
<dbReference type="Proteomes" id="UP001595925">
    <property type="component" value="Unassembled WGS sequence"/>
</dbReference>
<reference evidence="6 7" key="1">
    <citation type="journal article" date="2019" name="Int. J. Syst. Evol. Microbiol.">
        <title>The Global Catalogue of Microorganisms (GCM) 10K type strain sequencing project: providing services to taxonomists for standard genome sequencing and annotation.</title>
        <authorList>
            <consortium name="The Broad Institute Genomics Platform"/>
            <consortium name="The Broad Institute Genome Sequencing Center for Infectious Disease"/>
            <person name="Wu L."/>
            <person name="Ma J."/>
        </authorList>
    </citation>
    <scope>NUCLEOTIDE SEQUENCE [LARGE SCALE GENOMIC DNA]</scope>
    <source>
        <strain evidence="6 7">CGMCC 1.15824</strain>
    </source>
</reference>
<keyword evidence="1" id="KW-0479">Metal-binding</keyword>
<accession>A0ABD5QM75</accession>
<evidence type="ECO:0000256" key="4">
    <source>
        <dbReference type="ARBA" id="ARBA00025742"/>
    </source>
</evidence>